<dbReference type="RefSeq" id="WP_344564560.1">
    <property type="nucleotide sequence ID" value="NZ_BAAARJ010000006.1"/>
</dbReference>
<feature type="transmembrane region" description="Helical" evidence="1">
    <location>
        <begin position="48"/>
        <end position="70"/>
    </location>
</feature>
<dbReference type="Proteomes" id="UP001501447">
    <property type="component" value="Unassembled WGS sequence"/>
</dbReference>
<reference evidence="3" key="1">
    <citation type="journal article" date="2019" name="Int. J. Syst. Evol. Microbiol.">
        <title>The Global Catalogue of Microorganisms (GCM) 10K type strain sequencing project: providing services to taxonomists for standard genome sequencing and annotation.</title>
        <authorList>
            <consortium name="The Broad Institute Genomics Platform"/>
            <consortium name="The Broad Institute Genome Sequencing Center for Infectious Disease"/>
            <person name="Wu L."/>
            <person name="Ma J."/>
        </authorList>
    </citation>
    <scope>NUCLEOTIDE SEQUENCE [LARGE SCALE GENOMIC DNA]</scope>
    <source>
        <strain evidence="3">JCM 16373</strain>
    </source>
</reference>
<keyword evidence="1" id="KW-1133">Transmembrane helix</keyword>
<keyword evidence="1" id="KW-0472">Membrane</keyword>
<evidence type="ECO:0000256" key="1">
    <source>
        <dbReference type="SAM" id="Phobius"/>
    </source>
</evidence>
<name>A0ABP6CFD1_9ACTN</name>
<organism evidence="2 3">
    <name type="scientific">Streptomyces axinellae</name>
    <dbReference type="NCBI Taxonomy" id="552788"/>
    <lineage>
        <taxon>Bacteria</taxon>
        <taxon>Bacillati</taxon>
        <taxon>Actinomycetota</taxon>
        <taxon>Actinomycetes</taxon>
        <taxon>Kitasatosporales</taxon>
        <taxon>Streptomycetaceae</taxon>
        <taxon>Streptomyces</taxon>
    </lineage>
</organism>
<accession>A0ABP6CFD1</accession>
<comment type="caution">
    <text evidence="2">The sequence shown here is derived from an EMBL/GenBank/DDBJ whole genome shotgun (WGS) entry which is preliminary data.</text>
</comment>
<feature type="transmembrane region" description="Helical" evidence="1">
    <location>
        <begin position="82"/>
        <end position="104"/>
    </location>
</feature>
<evidence type="ECO:0000313" key="2">
    <source>
        <dbReference type="EMBL" id="GAA2607644.1"/>
    </source>
</evidence>
<gene>
    <name evidence="2" type="ORF">GCM10009863_21320</name>
</gene>
<proteinExistence type="predicted"/>
<keyword evidence="3" id="KW-1185">Reference proteome</keyword>
<keyword evidence="1" id="KW-0812">Transmembrane</keyword>
<protein>
    <recommendedName>
        <fullName evidence="4">Integral membrane protein</fullName>
    </recommendedName>
</protein>
<evidence type="ECO:0000313" key="3">
    <source>
        <dbReference type="Proteomes" id="UP001501447"/>
    </source>
</evidence>
<dbReference type="EMBL" id="BAAARJ010000006">
    <property type="protein sequence ID" value="GAA2607644.1"/>
    <property type="molecule type" value="Genomic_DNA"/>
</dbReference>
<sequence length="105" mass="10132">MSSLLAAVSDASPHLSYLAAPFAPSGPPDVGGGSAPPGADGLITVLKWVAWTVTALCVAGIFGVAARMAVDHSKGGGREHIKGLGLVLGACVLVGSASGVVGALV</sequence>
<evidence type="ECO:0008006" key="4">
    <source>
        <dbReference type="Google" id="ProtNLM"/>
    </source>
</evidence>